<dbReference type="PANTHER" id="PTHR22911">
    <property type="entry name" value="ACYL-MALONYL CONDENSING ENZYME-RELATED"/>
    <property type="match status" value="1"/>
</dbReference>
<accession>A0ABU3I9E3</accession>
<evidence type="ECO:0000256" key="5">
    <source>
        <dbReference type="ARBA" id="ARBA00022692"/>
    </source>
</evidence>
<evidence type="ECO:0000313" key="11">
    <source>
        <dbReference type="Proteomes" id="UP001247542"/>
    </source>
</evidence>
<keyword evidence="11" id="KW-1185">Reference proteome</keyword>
<evidence type="ECO:0000256" key="8">
    <source>
        <dbReference type="SAM" id="Phobius"/>
    </source>
</evidence>
<keyword evidence="6 8" id="KW-1133">Transmembrane helix</keyword>
<keyword evidence="5 8" id="KW-0812">Transmembrane</keyword>
<dbReference type="Pfam" id="PF00892">
    <property type="entry name" value="EamA"/>
    <property type="match status" value="2"/>
</dbReference>
<evidence type="ECO:0000256" key="2">
    <source>
        <dbReference type="ARBA" id="ARBA00007362"/>
    </source>
</evidence>
<evidence type="ECO:0000313" key="10">
    <source>
        <dbReference type="EMBL" id="MDT3766992.1"/>
    </source>
</evidence>
<feature type="transmembrane region" description="Helical" evidence="8">
    <location>
        <begin position="101"/>
        <end position="120"/>
    </location>
</feature>
<evidence type="ECO:0000256" key="4">
    <source>
        <dbReference type="ARBA" id="ARBA00022475"/>
    </source>
</evidence>
<organism evidence="10 11">
    <name type="scientific">Gleimia hominis</name>
    <dbReference type="NCBI Taxonomy" id="595468"/>
    <lineage>
        <taxon>Bacteria</taxon>
        <taxon>Bacillati</taxon>
        <taxon>Actinomycetota</taxon>
        <taxon>Actinomycetes</taxon>
        <taxon>Actinomycetales</taxon>
        <taxon>Actinomycetaceae</taxon>
        <taxon>Gleimia</taxon>
    </lineage>
</organism>
<evidence type="ECO:0000259" key="9">
    <source>
        <dbReference type="Pfam" id="PF00892"/>
    </source>
</evidence>
<dbReference type="InterPro" id="IPR000620">
    <property type="entry name" value="EamA_dom"/>
</dbReference>
<dbReference type="InterPro" id="IPR004626">
    <property type="entry name" value="RarD"/>
</dbReference>
<sequence>MRELKLNSQKNFLLGLSVYVLWGFFPLYFSRLAPAGAFEVIAHRAIWGLIFCLSLMACTGRLRQLLTLWKDKRTFWFLVLAGHAIVINWGVYVWAILHGHTVDAALGYFINPLVTVFLAATVRHERLNVLQALSLALGAIAIIVMIAGLGYVPWVSIGLPVTFGVYSLIKKQVSTTAPVVTGMALETMAVAPLLIAYFVYLACTGGTSFHKLARNGAGAEAMVGHFALLVGAGLVTVIPLIMFAMAARGLSLTVLGLLQYTSPIMQLLIGVFIFHEPMEPARWVGTLIIWLGLMLLTWDSLRSKRHPHA</sequence>
<keyword evidence="4" id="KW-1003">Cell membrane</keyword>
<dbReference type="Proteomes" id="UP001247542">
    <property type="component" value="Unassembled WGS sequence"/>
</dbReference>
<gene>
    <name evidence="10" type="primary">rarD</name>
    <name evidence="10" type="ORF">QS713_02790</name>
</gene>
<feature type="transmembrane region" description="Helical" evidence="8">
    <location>
        <begin position="252"/>
        <end position="274"/>
    </location>
</feature>
<feature type="transmembrane region" description="Helical" evidence="8">
    <location>
        <begin position="12"/>
        <end position="29"/>
    </location>
</feature>
<feature type="domain" description="EamA" evidence="9">
    <location>
        <begin position="158"/>
        <end position="297"/>
    </location>
</feature>
<dbReference type="Gene3D" id="1.10.3730.20">
    <property type="match status" value="1"/>
</dbReference>
<keyword evidence="7 8" id="KW-0472">Membrane</keyword>
<dbReference type="RefSeq" id="WP_313272264.1">
    <property type="nucleotide sequence ID" value="NZ_JASXSX010000001.1"/>
</dbReference>
<name>A0ABU3I9E3_9ACTO</name>
<feature type="transmembrane region" description="Helical" evidence="8">
    <location>
        <begin position="181"/>
        <end position="202"/>
    </location>
</feature>
<dbReference type="NCBIfam" id="TIGR00688">
    <property type="entry name" value="rarD"/>
    <property type="match status" value="1"/>
</dbReference>
<dbReference type="EMBL" id="JASXSX010000001">
    <property type="protein sequence ID" value="MDT3766992.1"/>
    <property type="molecule type" value="Genomic_DNA"/>
</dbReference>
<comment type="caution">
    <text evidence="10">The sequence shown here is derived from an EMBL/GenBank/DDBJ whole genome shotgun (WGS) entry which is preliminary data.</text>
</comment>
<feature type="transmembrane region" description="Helical" evidence="8">
    <location>
        <begin position="41"/>
        <end position="62"/>
    </location>
</feature>
<feature type="transmembrane region" description="Helical" evidence="8">
    <location>
        <begin position="280"/>
        <end position="298"/>
    </location>
</feature>
<comment type="subcellular location">
    <subcellularLocation>
        <location evidence="1">Cell membrane</location>
        <topology evidence="1">Multi-pass membrane protein</topology>
    </subcellularLocation>
</comment>
<proteinExistence type="inferred from homology"/>
<evidence type="ECO:0000256" key="7">
    <source>
        <dbReference type="ARBA" id="ARBA00023136"/>
    </source>
</evidence>
<dbReference type="PANTHER" id="PTHR22911:SF137">
    <property type="entry name" value="SOLUTE CARRIER FAMILY 35 MEMBER G2-RELATED"/>
    <property type="match status" value="1"/>
</dbReference>
<feature type="domain" description="EamA" evidence="9">
    <location>
        <begin position="13"/>
        <end position="146"/>
    </location>
</feature>
<dbReference type="SUPFAM" id="SSF103481">
    <property type="entry name" value="Multidrug resistance efflux transporter EmrE"/>
    <property type="match status" value="2"/>
</dbReference>
<evidence type="ECO:0000256" key="1">
    <source>
        <dbReference type="ARBA" id="ARBA00004651"/>
    </source>
</evidence>
<keyword evidence="3" id="KW-0813">Transport</keyword>
<comment type="similarity">
    <text evidence="2">Belongs to the EamA transporter family.</text>
</comment>
<evidence type="ECO:0000256" key="3">
    <source>
        <dbReference type="ARBA" id="ARBA00022448"/>
    </source>
</evidence>
<reference evidence="10 11" key="1">
    <citation type="submission" date="2023-06" db="EMBL/GenBank/DDBJ databases">
        <title>Draft genome sequence of Gleimia hominis type strain CCUG 57540T.</title>
        <authorList>
            <person name="Salva-Serra F."/>
            <person name="Cardew S."/>
            <person name="Jensie Markopoulos S."/>
            <person name="Ohlen M."/>
            <person name="Inganas E."/>
            <person name="Svensson-Stadler L."/>
            <person name="Moore E.R.B."/>
        </authorList>
    </citation>
    <scope>NUCLEOTIDE SEQUENCE [LARGE SCALE GENOMIC DNA]</scope>
    <source>
        <strain evidence="10 11">CCUG 57540</strain>
    </source>
</reference>
<dbReference type="InterPro" id="IPR037185">
    <property type="entry name" value="EmrE-like"/>
</dbReference>
<protein>
    <submittedName>
        <fullName evidence="10">EamA family transporter RarD</fullName>
    </submittedName>
</protein>
<feature type="transmembrane region" description="Helical" evidence="8">
    <location>
        <begin position="74"/>
        <end position="95"/>
    </location>
</feature>
<evidence type="ECO:0000256" key="6">
    <source>
        <dbReference type="ARBA" id="ARBA00022989"/>
    </source>
</evidence>
<feature type="transmembrane region" description="Helical" evidence="8">
    <location>
        <begin position="222"/>
        <end position="245"/>
    </location>
</feature>
<feature type="transmembrane region" description="Helical" evidence="8">
    <location>
        <begin position="127"/>
        <end position="145"/>
    </location>
</feature>